<evidence type="ECO:0000259" key="2">
    <source>
        <dbReference type="Pfam" id="PF14111"/>
    </source>
</evidence>
<feature type="domain" description="DUF4283" evidence="2">
    <location>
        <begin position="55"/>
        <end position="133"/>
    </location>
</feature>
<dbReference type="PANTHER" id="PTHR31286">
    <property type="entry name" value="GLYCINE-RICH CELL WALL STRUCTURAL PROTEIN 1.8-LIKE"/>
    <property type="match status" value="1"/>
</dbReference>
<evidence type="ECO:0000256" key="1">
    <source>
        <dbReference type="SAM" id="MobiDB-lite"/>
    </source>
</evidence>
<dbReference type="InterPro" id="IPR025558">
    <property type="entry name" value="DUF4283"/>
</dbReference>
<comment type="caution">
    <text evidence="3">The sequence shown here is derived from an EMBL/GenBank/DDBJ whole genome shotgun (WGS) entry which is preliminary data.</text>
</comment>
<dbReference type="Proteomes" id="UP000829196">
    <property type="component" value="Unassembled WGS sequence"/>
</dbReference>
<proteinExistence type="predicted"/>
<dbReference type="PANTHER" id="PTHR31286:SF180">
    <property type="entry name" value="OS10G0362600 PROTEIN"/>
    <property type="match status" value="1"/>
</dbReference>
<sequence>MPPKLCDPDFLGVSSFLDVLAGKQDDPIFSELRVSSFRGISSLLISEQEISVLAASFEFSLVEFFPYMRPSLDSIRQFFFNLKLNGEFSVTLLDQSHIIIKIKNDLDCCRVFCHGSYLVYSCFMKLTKWLPYMDIGVESPVVPIWVSFHLLRPHLFSPRILHGLGLIFGKPLKIDTATAIGSRTSLARVLVELDVTKSYPARVWLGPESSGYVQHVALEDFPSFCSSCKKFGHFSGNCCPEVDLSMPSKVAKKDSIVSDPILPSSNVEVEQVFSVEPILQTSALDAQPVVQVVDLDTPQANLAVENVEIDVVNNVNLSGGKDDGGEGVAVLSPDALPFLPQGSISGNLDPLMVSPRTCLSVDNYGGADRLLSVVSAPAVLGEISFKSVLLDCPHEDAALRPDNLGAEVCEVFAHSSSHPVLDNCLVNNNYVDVPVTLIDPQSLVYYVGDNSRLDVRVQMDWLQDSSYSDSDSFESSGDEDQGNSFALLRDKPIVYIASRGRTRGRGRRGR</sequence>
<gene>
    <name evidence="3" type="ORF">KFK09_013216</name>
</gene>
<dbReference type="AlphaFoldDB" id="A0A8T3B8D0"/>
<evidence type="ECO:0000313" key="3">
    <source>
        <dbReference type="EMBL" id="KAI0507098.1"/>
    </source>
</evidence>
<dbReference type="Pfam" id="PF14111">
    <property type="entry name" value="DUF4283"/>
    <property type="match status" value="1"/>
</dbReference>
<name>A0A8T3B8D0_DENNO</name>
<dbReference type="InterPro" id="IPR040256">
    <property type="entry name" value="At4g02000-like"/>
</dbReference>
<evidence type="ECO:0000313" key="4">
    <source>
        <dbReference type="Proteomes" id="UP000829196"/>
    </source>
</evidence>
<dbReference type="EMBL" id="JAGYWB010000010">
    <property type="protein sequence ID" value="KAI0507098.1"/>
    <property type="molecule type" value="Genomic_DNA"/>
</dbReference>
<protein>
    <recommendedName>
        <fullName evidence="2">DUF4283 domain-containing protein</fullName>
    </recommendedName>
</protein>
<feature type="region of interest" description="Disordered" evidence="1">
    <location>
        <begin position="467"/>
        <end position="486"/>
    </location>
</feature>
<organism evidence="3 4">
    <name type="scientific">Dendrobium nobile</name>
    <name type="common">Orchid</name>
    <dbReference type="NCBI Taxonomy" id="94219"/>
    <lineage>
        <taxon>Eukaryota</taxon>
        <taxon>Viridiplantae</taxon>
        <taxon>Streptophyta</taxon>
        <taxon>Embryophyta</taxon>
        <taxon>Tracheophyta</taxon>
        <taxon>Spermatophyta</taxon>
        <taxon>Magnoliopsida</taxon>
        <taxon>Liliopsida</taxon>
        <taxon>Asparagales</taxon>
        <taxon>Orchidaceae</taxon>
        <taxon>Epidendroideae</taxon>
        <taxon>Malaxideae</taxon>
        <taxon>Dendrobiinae</taxon>
        <taxon>Dendrobium</taxon>
    </lineage>
</organism>
<accession>A0A8T3B8D0</accession>
<keyword evidence="4" id="KW-1185">Reference proteome</keyword>
<reference evidence="3" key="1">
    <citation type="journal article" date="2022" name="Front. Genet.">
        <title>Chromosome-Scale Assembly of the Dendrobium nobile Genome Provides Insights Into the Molecular Mechanism of the Biosynthesis of the Medicinal Active Ingredient of Dendrobium.</title>
        <authorList>
            <person name="Xu Q."/>
            <person name="Niu S.-C."/>
            <person name="Li K.-L."/>
            <person name="Zheng P.-J."/>
            <person name="Zhang X.-J."/>
            <person name="Jia Y."/>
            <person name="Liu Y."/>
            <person name="Niu Y.-X."/>
            <person name="Yu L.-H."/>
            <person name="Chen D.-F."/>
            <person name="Zhang G.-Q."/>
        </authorList>
    </citation>
    <scope>NUCLEOTIDE SEQUENCE</scope>
    <source>
        <tissue evidence="3">Leaf</tissue>
    </source>
</reference>